<feature type="transmembrane region" description="Helical" evidence="1">
    <location>
        <begin position="125"/>
        <end position="145"/>
    </location>
</feature>
<proteinExistence type="predicted"/>
<dbReference type="AlphaFoldDB" id="A0A1N6UZJ3"/>
<gene>
    <name evidence="3" type="ORF">HDF22_001515</name>
    <name evidence="2" type="ORF">HDF23_001737</name>
</gene>
<keyword evidence="1" id="KW-0472">Membrane</keyword>
<feature type="transmembrane region" description="Helical" evidence="1">
    <location>
        <begin position="18"/>
        <end position="36"/>
    </location>
</feature>
<protein>
    <recommendedName>
        <fullName evidence="6">Peptidase family M50</fullName>
    </recommendedName>
</protein>
<dbReference type="EMBL" id="JACHCA010000003">
    <property type="protein sequence ID" value="MBB6127409.1"/>
    <property type="molecule type" value="Genomic_DNA"/>
</dbReference>
<reference evidence="4 5" key="1">
    <citation type="submission" date="2020-08" db="EMBL/GenBank/DDBJ databases">
        <title>Genomic Encyclopedia of Type Strains, Phase IV (KMG-V): Genome sequencing to study the core and pangenomes of soil and plant-associated prokaryotes.</title>
        <authorList>
            <person name="Whitman W."/>
        </authorList>
    </citation>
    <scope>NUCLEOTIDE SEQUENCE [LARGE SCALE GENOMIC DNA]</scope>
    <source>
        <strain evidence="2 4">ANJLi2</strain>
        <strain evidence="3 5">MP601</strain>
    </source>
</reference>
<keyword evidence="1" id="KW-0812">Transmembrane</keyword>
<dbReference type="OrthoDB" id="791664at2"/>
<dbReference type="Proteomes" id="UP000548326">
    <property type="component" value="Unassembled WGS sequence"/>
</dbReference>
<evidence type="ECO:0000313" key="3">
    <source>
        <dbReference type="EMBL" id="MBB6127409.1"/>
    </source>
</evidence>
<evidence type="ECO:0000313" key="2">
    <source>
        <dbReference type="EMBL" id="MBB6108994.1"/>
    </source>
</evidence>
<feature type="transmembrane region" description="Helical" evidence="1">
    <location>
        <begin position="202"/>
        <end position="220"/>
    </location>
</feature>
<keyword evidence="4" id="KW-1185">Reference proteome</keyword>
<feature type="transmembrane region" description="Helical" evidence="1">
    <location>
        <begin position="157"/>
        <end position="182"/>
    </location>
</feature>
<organism evidence="3 5">
    <name type="scientific">Mucilaginibacter lappiensis</name>
    <dbReference type="NCBI Taxonomy" id="354630"/>
    <lineage>
        <taxon>Bacteria</taxon>
        <taxon>Pseudomonadati</taxon>
        <taxon>Bacteroidota</taxon>
        <taxon>Sphingobacteriia</taxon>
        <taxon>Sphingobacteriales</taxon>
        <taxon>Sphingobacteriaceae</taxon>
        <taxon>Mucilaginibacter</taxon>
    </lineage>
</organism>
<comment type="caution">
    <text evidence="3">The sequence shown here is derived from an EMBL/GenBank/DDBJ whole genome shotgun (WGS) entry which is preliminary data.</text>
</comment>
<name>A0A1N6UZJ3_9SPHI</name>
<dbReference type="RefSeq" id="WP_076372316.1">
    <property type="nucleotide sequence ID" value="NZ_FTMG01000003.1"/>
</dbReference>
<feature type="transmembrane region" description="Helical" evidence="1">
    <location>
        <begin position="87"/>
        <end position="113"/>
    </location>
</feature>
<dbReference type="Proteomes" id="UP000541583">
    <property type="component" value="Unassembled WGS sequence"/>
</dbReference>
<sequence>MSTNATHFKKIDSNDVRFALLTMFLVLFTHAIAFLLHEYSHSFLAWILGFKANPLALDYGPPTFKNIILLGDVEENVDYQKIIASGYGIWGGIIALAGAGVGNGLLYFLCYGLTKLKRVKASRGAITFLYWLSLMGAANLLSYAPLRVITDHGDMAIAARCFGISTWLLLPFVTAGTFYVMYHFFFKMFPLNYRQVAANSSLKLVFIIAMTSYWYFGFFGSDGTTFIPIISKYFFIPFSAMFLASRYLKLTKKLNEEQV</sequence>
<evidence type="ECO:0000313" key="4">
    <source>
        <dbReference type="Proteomes" id="UP000541583"/>
    </source>
</evidence>
<keyword evidence="1" id="KW-1133">Transmembrane helix</keyword>
<evidence type="ECO:0000313" key="5">
    <source>
        <dbReference type="Proteomes" id="UP000548326"/>
    </source>
</evidence>
<evidence type="ECO:0000256" key="1">
    <source>
        <dbReference type="SAM" id="Phobius"/>
    </source>
</evidence>
<feature type="transmembrane region" description="Helical" evidence="1">
    <location>
        <begin position="226"/>
        <end position="244"/>
    </location>
</feature>
<accession>A0A1N6UZJ3</accession>
<dbReference type="EMBL" id="JACHCB010000003">
    <property type="protein sequence ID" value="MBB6108994.1"/>
    <property type="molecule type" value="Genomic_DNA"/>
</dbReference>
<evidence type="ECO:0008006" key="6">
    <source>
        <dbReference type="Google" id="ProtNLM"/>
    </source>
</evidence>